<sequence>MKVANQCPLQSNANQQLPSNFGRIVTGIELESLEPSLESTLKQLLFKHSILVFRGGASVSPRTQLALTRVFDASAPGFYGHDNNNNNNFNFNKKSVLHPDLKTIPAVPQVQLIGNGFVEEHEGLANVNLVHPHHKTFHRDVVSEDDEERGYTRFYRWHIDAALYDLSPPVATTLHAIKVPKDKWQTVRYDDGTGDELKVPLGATAFISGAQAFSILPPHHKSLAVRTRVTYAPHPYVWMSPAKSLPTGLGLYSDSLELPLDALPPFTEEKMKTLPLCWKNPETGELHLQVHPSAIYKLTIDPSPSPKEGDLYSEGATLTSLPEIRALIYSLQRPAIAPQYVYAHDWEEGDFVVFHNRGVLHSITGAFRKDQVRMFHQCNLASGSDPEGPDQEDVERFC</sequence>
<comment type="cofactor">
    <cofactor evidence="1">
        <name>Fe(2+)</name>
        <dbReference type="ChEBI" id="CHEBI:29033"/>
    </cofactor>
</comment>
<keyword evidence="9" id="KW-1185">Reference proteome</keyword>
<keyword evidence="3" id="KW-0479">Metal-binding</keyword>
<organism evidence="8 9">
    <name type="scientific">Rhizoclosmatium globosum</name>
    <dbReference type="NCBI Taxonomy" id="329046"/>
    <lineage>
        <taxon>Eukaryota</taxon>
        <taxon>Fungi</taxon>
        <taxon>Fungi incertae sedis</taxon>
        <taxon>Chytridiomycota</taxon>
        <taxon>Chytridiomycota incertae sedis</taxon>
        <taxon>Chytridiomycetes</taxon>
        <taxon>Chytridiales</taxon>
        <taxon>Chytriomycetaceae</taxon>
        <taxon>Rhizoclosmatium</taxon>
    </lineage>
</organism>
<dbReference type="Proteomes" id="UP000193642">
    <property type="component" value="Unassembled WGS sequence"/>
</dbReference>
<comment type="similarity">
    <text evidence="2">Belongs to the TfdA dioxygenase family.</text>
</comment>
<feature type="domain" description="TauD/TfdA-like" evidence="7">
    <location>
        <begin position="15"/>
        <end position="378"/>
    </location>
</feature>
<dbReference type="Gene3D" id="3.60.130.10">
    <property type="entry name" value="Clavaminate synthase-like"/>
    <property type="match status" value="1"/>
</dbReference>
<accession>A0A1Y2A5B9</accession>
<evidence type="ECO:0000259" key="7">
    <source>
        <dbReference type="Pfam" id="PF02668"/>
    </source>
</evidence>
<dbReference type="AlphaFoldDB" id="A0A1Y2A5B9"/>
<comment type="caution">
    <text evidence="8">The sequence shown here is derived from an EMBL/GenBank/DDBJ whole genome shotgun (WGS) entry which is preliminary data.</text>
</comment>
<evidence type="ECO:0000313" key="8">
    <source>
        <dbReference type="EMBL" id="ORY17719.1"/>
    </source>
</evidence>
<keyword evidence="4" id="KW-0223">Dioxygenase</keyword>
<evidence type="ECO:0000256" key="5">
    <source>
        <dbReference type="ARBA" id="ARBA00023002"/>
    </source>
</evidence>
<name>A0A1Y2A5B9_9FUNG</name>
<dbReference type="GO" id="GO:0051213">
    <property type="term" value="F:dioxygenase activity"/>
    <property type="evidence" value="ECO:0007669"/>
    <property type="project" value="UniProtKB-KW"/>
</dbReference>
<evidence type="ECO:0000256" key="6">
    <source>
        <dbReference type="ARBA" id="ARBA00023004"/>
    </source>
</evidence>
<dbReference type="InterPro" id="IPR042098">
    <property type="entry name" value="TauD-like_sf"/>
</dbReference>
<evidence type="ECO:0000256" key="1">
    <source>
        <dbReference type="ARBA" id="ARBA00001954"/>
    </source>
</evidence>
<dbReference type="GO" id="GO:0046872">
    <property type="term" value="F:metal ion binding"/>
    <property type="evidence" value="ECO:0007669"/>
    <property type="project" value="UniProtKB-KW"/>
</dbReference>
<dbReference type="EMBL" id="MCGO01000284">
    <property type="protein sequence ID" value="ORY17719.1"/>
    <property type="molecule type" value="Genomic_DNA"/>
</dbReference>
<reference evidence="8 9" key="1">
    <citation type="submission" date="2016-07" db="EMBL/GenBank/DDBJ databases">
        <title>Pervasive Adenine N6-methylation of Active Genes in Fungi.</title>
        <authorList>
            <consortium name="DOE Joint Genome Institute"/>
            <person name="Mondo S.J."/>
            <person name="Dannebaum R.O."/>
            <person name="Kuo R.C."/>
            <person name="Labutti K."/>
            <person name="Haridas S."/>
            <person name="Kuo A."/>
            <person name="Salamov A."/>
            <person name="Ahrendt S.R."/>
            <person name="Lipzen A."/>
            <person name="Sullivan W."/>
            <person name="Andreopoulos W.B."/>
            <person name="Clum A."/>
            <person name="Lindquist E."/>
            <person name="Daum C."/>
            <person name="Ramamoorthy G.K."/>
            <person name="Gryganskyi A."/>
            <person name="Culley D."/>
            <person name="Magnuson J.K."/>
            <person name="James T.Y."/>
            <person name="O'Malley M.A."/>
            <person name="Stajich J.E."/>
            <person name="Spatafora J.W."/>
            <person name="Visel A."/>
            <person name="Grigoriev I.V."/>
        </authorList>
    </citation>
    <scope>NUCLEOTIDE SEQUENCE [LARGE SCALE GENOMIC DNA]</scope>
    <source>
        <strain evidence="8 9">JEL800</strain>
    </source>
</reference>
<dbReference type="InterPro" id="IPR003819">
    <property type="entry name" value="TauD/TfdA-like"/>
</dbReference>
<keyword evidence="5" id="KW-0560">Oxidoreductase</keyword>
<dbReference type="STRING" id="329046.A0A1Y2A5B9"/>
<evidence type="ECO:0000256" key="3">
    <source>
        <dbReference type="ARBA" id="ARBA00022723"/>
    </source>
</evidence>
<dbReference type="Pfam" id="PF02668">
    <property type="entry name" value="TauD"/>
    <property type="match status" value="1"/>
</dbReference>
<proteinExistence type="inferred from homology"/>
<evidence type="ECO:0000256" key="4">
    <source>
        <dbReference type="ARBA" id="ARBA00022964"/>
    </source>
</evidence>
<evidence type="ECO:0000313" key="9">
    <source>
        <dbReference type="Proteomes" id="UP000193642"/>
    </source>
</evidence>
<dbReference type="InterPro" id="IPR051178">
    <property type="entry name" value="TfdA_dioxygenase"/>
</dbReference>
<keyword evidence="6" id="KW-0408">Iron</keyword>
<protein>
    <submittedName>
        <fullName evidence="8">Clavaminate synthase-like protein</fullName>
    </submittedName>
</protein>
<evidence type="ECO:0000256" key="2">
    <source>
        <dbReference type="ARBA" id="ARBA00005896"/>
    </source>
</evidence>
<gene>
    <name evidence="8" type="ORF">BCR33DRAFT_822890</name>
</gene>
<dbReference type="PANTHER" id="PTHR43779">
    <property type="entry name" value="DIOXYGENASE RV0097-RELATED"/>
    <property type="match status" value="1"/>
</dbReference>
<dbReference type="SUPFAM" id="SSF51197">
    <property type="entry name" value="Clavaminate synthase-like"/>
    <property type="match status" value="1"/>
</dbReference>
<dbReference type="OrthoDB" id="93019at2759"/>
<dbReference type="PANTHER" id="PTHR43779:SF2">
    <property type="entry name" value="ALPHA-KETOGLUTARATE-DEPENDENT XANTHINE DIOXYGENASE XAN1"/>
    <property type="match status" value="1"/>
</dbReference>